<dbReference type="EMBL" id="NIRT01000022">
    <property type="protein sequence ID" value="PYD65745.1"/>
    <property type="molecule type" value="Genomic_DNA"/>
</dbReference>
<dbReference type="NCBIfam" id="TIGR00758">
    <property type="entry name" value="UDG_fam4"/>
    <property type="match status" value="1"/>
</dbReference>
<dbReference type="GO" id="GO:0046872">
    <property type="term" value="F:metal ion binding"/>
    <property type="evidence" value="ECO:0007669"/>
    <property type="project" value="UniProtKB-KW"/>
</dbReference>
<evidence type="ECO:0000256" key="7">
    <source>
        <dbReference type="ARBA" id="ARBA00023004"/>
    </source>
</evidence>
<dbReference type="InterPro" id="IPR005122">
    <property type="entry name" value="Uracil-DNA_glycosylase-like"/>
</dbReference>
<organism evidence="11 13">
    <name type="scientific">Komagataeibacter nataicola</name>
    <dbReference type="NCBI Taxonomy" id="265960"/>
    <lineage>
        <taxon>Bacteria</taxon>
        <taxon>Pseudomonadati</taxon>
        <taxon>Pseudomonadota</taxon>
        <taxon>Alphaproteobacteria</taxon>
        <taxon>Acetobacterales</taxon>
        <taxon>Acetobacteraceae</taxon>
        <taxon>Komagataeibacter</taxon>
    </lineage>
</organism>
<reference evidence="11" key="2">
    <citation type="submission" date="2017-02" db="EMBL/GenBank/DDBJ databases">
        <authorList>
            <person name="Zhang H."/>
        </authorList>
    </citation>
    <scope>NUCLEOTIDE SEQUENCE</scope>
    <source>
        <strain evidence="11">RZS01</strain>
    </source>
</reference>
<dbReference type="OrthoDB" id="5290748at2"/>
<dbReference type="RefSeq" id="WP_078524332.1">
    <property type="nucleotide sequence ID" value="NZ_CP019875.1"/>
</dbReference>
<dbReference type="SUPFAM" id="SSF52141">
    <property type="entry name" value="Uracil-DNA glycosylase-like"/>
    <property type="match status" value="1"/>
</dbReference>
<name>A0A9N7CFS0_9PROT</name>
<sequence length="411" mass="45043">MPHVTVTLAHEADFAGWRSATRSLAGRHTPPANIAWRIATDTESAALPAPDPAAARFTVPRAVMQLAAIMVQSALPDRFALAYTLVYDHVMGAPTDRPDEDEAARMAGAKEDVLTRTRHLRDEIRHALSRHDGTAPYQSHVDTTSHVPESNARFLTLQLSFAPWQLDMPDRTLRWTGKAMLHEAPGQVPQPLDPTSLPPPALPMVPDLDIARITSLRAVALAAKTCLICPMAAHATQTVFGEGRETARMMFVGEQPGDIEDRAGRPFVGPAGQLFDRALHEAGIERDDTYVTNTVKHFKFRRTPTRRIHEKAGPAEIAACAPWLAAERRIIRPAVVVMLGVTAASALLGRSVTISRERSRIITLADGSNGLVTVHPSYLLRLPDETTRTREYDRFVNDLRLAAGCLDPAMT</sequence>
<keyword evidence="6" id="KW-0378">Hydrolase</keyword>
<evidence type="ECO:0000256" key="8">
    <source>
        <dbReference type="ARBA" id="ARBA00023014"/>
    </source>
</evidence>
<evidence type="ECO:0000313" key="11">
    <source>
        <dbReference type="EMBL" id="AQU86690.1"/>
    </source>
</evidence>
<evidence type="ECO:0000256" key="4">
    <source>
        <dbReference type="ARBA" id="ARBA00022723"/>
    </source>
</evidence>
<keyword evidence="5" id="KW-0227">DNA damage</keyword>
<evidence type="ECO:0000256" key="9">
    <source>
        <dbReference type="ARBA" id="ARBA00023204"/>
    </source>
</evidence>
<dbReference type="CDD" id="cd10030">
    <property type="entry name" value="UDG-F4_TTUDGA_SPO1dp_like"/>
    <property type="match status" value="1"/>
</dbReference>
<keyword evidence="14" id="KW-1185">Reference proteome</keyword>
<dbReference type="EMBL" id="CP019875">
    <property type="protein sequence ID" value="AQU86690.1"/>
    <property type="molecule type" value="Genomic_DNA"/>
</dbReference>
<evidence type="ECO:0000256" key="1">
    <source>
        <dbReference type="ARBA" id="ARBA00006521"/>
    </source>
</evidence>
<dbReference type="GO" id="GO:0097506">
    <property type="term" value="F:deaminated base DNA N-glycosylase activity"/>
    <property type="evidence" value="ECO:0007669"/>
    <property type="project" value="UniProtKB-ARBA"/>
</dbReference>
<evidence type="ECO:0000256" key="2">
    <source>
        <dbReference type="ARBA" id="ARBA00019403"/>
    </source>
</evidence>
<evidence type="ECO:0000256" key="6">
    <source>
        <dbReference type="ARBA" id="ARBA00022801"/>
    </source>
</evidence>
<dbReference type="SMART" id="SM00986">
    <property type="entry name" value="UDG"/>
    <property type="match status" value="1"/>
</dbReference>
<dbReference type="InterPro" id="IPR051536">
    <property type="entry name" value="UDG_Type-4/5"/>
</dbReference>
<proteinExistence type="inferred from homology"/>
<dbReference type="KEGG" id="kna:B0W47_03565"/>
<keyword evidence="4" id="KW-0479">Metal-binding</keyword>
<dbReference type="InterPro" id="IPR036895">
    <property type="entry name" value="Uracil-DNA_glycosylase-like_sf"/>
</dbReference>
<dbReference type="PANTHER" id="PTHR33693:SF9">
    <property type="entry name" value="TYPE-4 URACIL-DNA GLYCOSYLASE"/>
    <property type="match status" value="1"/>
</dbReference>
<evidence type="ECO:0000256" key="5">
    <source>
        <dbReference type="ARBA" id="ARBA00022763"/>
    </source>
</evidence>
<keyword evidence="3" id="KW-0004">4Fe-4S</keyword>
<evidence type="ECO:0000256" key="3">
    <source>
        <dbReference type="ARBA" id="ARBA00022485"/>
    </source>
</evidence>
<feature type="domain" description="Uracil-DNA glycosylase-like" evidence="10">
    <location>
        <begin position="240"/>
        <end position="400"/>
    </location>
</feature>
<keyword evidence="8" id="KW-0411">Iron-sulfur</keyword>
<dbReference type="Proteomes" id="UP000189683">
    <property type="component" value="Chromosome"/>
</dbReference>
<accession>A0A9N7CFS0</accession>
<dbReference type="NCBIfam" id="TIGR03914">
    <property type="entry name" value="UDG_fam_dom"/>
    <property type="match status" value="1"/>
</dbReference>
<keyword evidence="9" id="KW-0234">DNA repair</keyword>
<dbReference type="AlphaFoldDB" id="A0A9N7CFS0"/>
<protein>
    <recommendedName>
        <fullName evidence="2">Type-4 uracil-DNA glycosylase</fullName>
    </recommendedName>
</protein>
<dbReference type="SMART" id="SM00987">
    <property type="entry name" value="UreE_C"/>
    <property type="match status" value="1"/>
</dbReference>
<dbReference type="GO" id="GO:0051539">
    <property type="term" value="F:4 iron, 4 sulfur cluster binding"/>
    <property type="evidence" value="ECO:0007669"/>
    <property type="project" value="UniProtKB-KW"/>
</dbReference>
<evidence type="ECO:0000259" key="10">
    <source>
        <dbReference type="SMART" id="SM00986"/>
    </source>
</evidence>
<dbReference type="Gene3D" id="3.40.470.10">
    <property type="entry name" value="Uracil-DNA glycosylase-like domain"/>
    <property type="match status" value="1"/>
</dbReference>
<dbReference type="Proteomes" id="UP000247512">
    <property type="component" value="Unassembled WGS sequence"/>
</dbReference>
<dbReference type="PANTHER" id="PTHR33693">
    <property type="entry name" value="TYPE-5 URACIL-DNA GLYCOSYLASE"/>
    <property type="match status" value="1"/>
</dbReference>
<evidence type="ECO:0000313" key="14">
    <source>
        <dbReference type="Proteomes" id="UP000247512"/>
    </source>
</evidence>
<dbReference type="GO" id="GO:0006281">
    <property type="term" value="P:DNA repair"/>
    <property type="evidence" value="ECO:0007669"/>
    <property type="project" value="UniProtKB-KW"/>
</dbReference>
<gene>
    <name evidence="11" type="ORF">B0W47_03565</name>
    <name evidence="12" type="ORF">CDI09_11745</name>
</gene>
<dbReference type="Pfam" id="PF03167">
    <property type="entry name" value="UDG"/>
    <property type="match status" value="1"/>
</dbReference>
<evidence type="ECO:0000313" key="13">
    <source>
        <dbReference type="Proteomes" id="UP000189683"/>
    </source>
</evidence>
<keyword evidence="7" id="KW-0408">Iron</keyword>
<evidence type="ECO:0000313" key="12">
    <source>
        <dbReference type="EMBL" id="PYD65745.1"/>
    </source>
</evidence>
<reference evidence="12 14" key="3">
    <citation type="submission" date="2017-06" db="EMBL/GenBank/DDBJ databases">
        <title>A draft genome sequence of Komagataeibacter nataicola LMG 1536.</title>
        <authorList>
            <person name="Skraban J."/>
            <person name="Cleenwerck I."/>
            <person name="Vandamme P."/>
            <person name="Trcek J."/>
        </authorList>
    </citation>
    <scope>NUCLEOTIDE SEQUENCE [LARGE SCALE GENOMIC DNA]</scope>
    <source>
        <strain evidence="12 14">LMG 1536</strain>
    </source>
</reference>
<dbReference type="InterPro" id="IPR005273">
    <property type="entry name" value="Ura-DNA_glyco_family4"/>
</dbReference>
<comment type="similarity">
    <text evidence="1">Belongs to the uracil-DNA glycosylase (UDG) superfamily. Type 4 (UDGa) family.</text>
</comment>
<reference evidence="13" key="1">
    <citation type="submission" date="2017-02" db="EMBL/GenBank/DDBJ databases">
        <title>zhang.</title>
        <authorList>
            <person name="Zhang H."/>
        </authorList>
    </citation>
    <scope>NUCLEOTIDE SEQUENCE [LARGE SCALE GENOMIC DNA]</scope>
    <source>
        <strain evidence="13">RZS01</strain>
    </source>
</reference>